<dbReference type="AlphaFoldDB" id="A0A8H4PRS5"/>
<protein>
    <submittedName>
        <fullName evidence="3">Uncharacterized protein</fullName>
    </submittedName>
</protein>
<feature type="compositionally biased region" description="Low complexity" evidence="1">
    <location>
        <begin position="74"/>
        <end position="86"/>
    </location>
</feature>
<organism evidence="3 4">
    <name type="scientific">Ophiocordyceps sinensis</name>
    <dbReference type="NCBI Taxonomy" id="72228"/>
    <lineage>
        <taxon>Eukaryota</taxon>
        <taxon>Fungi</taxon>
        <taxon>Dikarya</taxon>
        <taxon>Ascomycota</taxon>
        <taxon>Pezizomycotina</taxon>
        <taxon>Sordariomycetes</taxon>
        <taxon>Hypocreomycetidae</taxon>
        <taxon>Hypocreales</taxon>
        <taxon>Ophiocordycipitaceae</taxon>
        <taxon>Ophiocordyceps</taxon>
    </lineage>
</organism>
<feature type="region of interest" description="Disordered" evidence="1">
    <location>
        <begin position="43"/>
        <end position="115"/>
    </location>
</feature>
<evidence type="ECO:0000313" key="4">
    <source>
        <dbReference type="Proteomes" id="UP000557566"/>
    </source>
</evidence>
<dbReference type="EMBL" id="JAAVMX010000005">
    <property type="protein sequence ID" value="KAF4509305.1"/>
    <property type="molecule type" value="Genomic_DNA"/>
</dbReference>
<feature type="compositionally biased region" description="Low complexity" evidence="1">
    <location>
        <begin position="93"/>
        <end position="115"/>
    </location>
</feature>
<feature type="signal peptide" evidence="2">
    <location>
        <begin position="1"/>
        <end position="21"/>
    </location>
</feature>
<accession>A0A8H4PRS5</accession>
<evidence type="ECO:0000313" key="3">
    <source>
        <dbReference type="EMBL" id="KAF4509305.1"/>
    </source>
</evidence>
<comment type="caution">
    <text evidence="3">The sequence shown here is derived from an EMBL/GenBank/DDBJ whole genome shotgun (WGS) entry which is preliminary data.</text>
</comment>
<evidence type="ECO:0000256" key="1">
    <source>
        <dbReference type="SAM" id="MobiDB-lite"/>
    </source>
</evidence>
<proteinExistence type="predicted"/>
<sequence length="159" mass="16423">MKLAGALACVVFAASASLTVALSSAQQANVVLAARADEAGFDSLPNVFSRAPSRIEPRAKAGAKKAGAKKAGAKKAGATQNKQKANAQKKKAQAGAKNGAQAKNKNDGNKANTKNVALEAQNKLSEIAAQGLQNRKRDNVGILEARHPYVIFEDEAGSN</sequence>
<feature type="compositionally biased region" description="Basic residues" evidence="1">
    <location>
        <begin position="61"/>
        <end position="73"/>
    </location>
</feature>
<reference evidence="3 4" key="1">
    <citation type="journal article" date="2020" name="Genome Biol. Evol.">
        <title>A new high-quality draft genome assembly of the Chinese cordyceps Ophiocordyceps sinensis.</title>
        <authorList>
            <person name="Shu R."/>
            <person name="Zhang J."/>
            <person name="Meng Q."/>
            <person name="Zhang H."/>
            <person name="Zhou G."/>
            <person name="Li M."/>
            <person name="Wu P."/>
            <person name="Zhao Y."/>
            <person name="Chen C."/>
            <person name="Qin Q."/>
        </authorList>
    </citation>
    <scope>NUCLEOTIDE SEQUENCE [LARGE SCALE GENOMIC DNA]</scope>
    <source>
        <strain evidence="3 4">IOZ07</strain>
    </source>
</reference>
<dbReference type="Proteomes" id="UP000557566">
    <property type="component" value="Unassembled WGS sequence"/>
</dbReference>
<gene>
    <name evidence="3" type="ORF">G6O67_005571</name>
</gene>
<keyword evidence="4" id="KW-1185">Reference proteome</keyword>
<keyword evidence="2" id="KW-0732">Signal</keyword>
<evidence type="ECO:0000256" key="2">
    <source>
        <dbReference type="SAM" id="SignalP"/>
    </source>
</evidence>
<name>A0A8H4PRS5_9HYPO</name>
<feature type="chain" id="PRO_5034723617" evidence="2">
    <location>
        <begin position="22"/>
        <end position="159"/>
    </location>
</feature>